<dbReference type="EMBL" id="CP012670">
    <property type="protein sequence ID" value="AUX26617.1"/>
    <property type="molecule type" value="Genomic_DNA"/>
</dbReference>
<gene>
    <name evidence="2" type="ORF">SOCEGT47_071870</name>
</gene>
<organism evidence="2 3">
    <name type="scientific">Sorangium cellulosum</name>
    <name type="common">Polyangium cellulosum</name>
    <dbReference type="NCBI Taxonomy" id="56"/>
    <lineage>
        <taxon>Bacteria</taxon>
        <taxon>Pseudomonadati</taxon>
        <taxon>Myxococcota</taxon>
        <taxon>Polyangia</taxon>
        <taxon>Polyangiales</taxon>
        <taxon>Polyangiaceae</taxon>
        <taxon>Sorangium</taxon>
    </lineage>
</organism>
<feature type="compositionally biased region" description="Basic residues" evidence="1">
    <location>
        <begin position="59"/>
        <end position="69"/>
    </location>
</feature>
<accession>A0A4P2QAC9</accession>
<protein>
    <submittedName>
        <fullName evidence="2">Uncharacterized protein</fullName>
    </submittedName>
</protein>
<evidence type="ECO:0000313" key="2">
    <source>
        <dbReference type="EMBL" id="AUX26617.1"/>
    </source>
</evidence>
<name>A0A4P2QAC9_SORCE</name>
<evidence type="ECO:0000313" key="3">
    <source>
        <dbReference type="Proteomes" id="UP000295781"/>
    </source>
</evidence>
<evidence type="ECO:0000256" key="1">
    <source>
        <dbReference type="SAM" id="MobiDB-lite"/>
    </source>
</evidence>
<sequence>MSMQPMPMSMQPMPMSMQPMPMSMQPMPMSMQPMPMSMQPTKRCSMTRTSRSTRSLPSRCHHALLRPTG</sequence>
<reference evidence="2 3" key="1">
    <citation type="submission" date="2015-09" db="EMBL/GenBank/DDBJ databases">
        <title>Sorangium comparison.</title>
        <authorList>
            <person name="Zaburannyi N."/>
            <person name="Bunk B."/>
            <person name="Overmann J."/>
            <person name="Mueller R."/>
        </authorList>
    </citation>
    <scope>NUCLEOTIDE SEQUENCE [LARGE SCALE GENOMIC DNA]</scope>
    <source>
        <strain evidence="2 3">So ceGT47</strain>
    </source>
</reference>
<proteinExistence type="predicted"/>
<feature type="region of interest" description="Disordered" evidence="1">
    <location>
        <begin position="1"/>
        <end position="69"/>
    </location>
</feature>
<dbReference type="AlphaFoldDB" id="A0A4P2QAC9"/>
<feature type="compositionally biased region" description="Low complexity" evidence="1">
    <location>
        <begin position="1"/>
        <end position="58"/>
    </location>
</feature>
<dbReference type="Proteomes" id="UP000295781">
    <property type="component" value="Chromosome"/>
</dbReference>